<dbReference type="RefSeq" id="WP_345269036.1">
    <property type="nucleotide sequence ID" value="NZ_BAABHB010000006.1"/>
</dbReference>
<accession>A0ABP8KL73</accession>
<dbReference type="InterPro" id="IPR002575">
    <property type="entry name" value="Aminoglycoside_PTrfase"/>
</dbReference>
<dbReference type="Proteomes" id="UP001500936">
    <property type="component" value="Unassembled WGS sequence"/>
</dbReference>
<comment type="caution">
    <text evidence="2">The sequence shown here is derived from an EMBL/GenBank/DDBJ whole genome shotgun (WGS) entry which is preliminary data.</text>
</comment>
<organism evidence="2 3">
    <name type="scientific">Nibrella viscosa</name>
    <dbReference type="NCBI Taxonomy" id="1084524"/>
    <lineage>
        <taxon>Bacteria</taxon>
        <taxon>Pseudomonadati</taxon>
        <taxon>Bacteroidota</taxon>
        <taxon>Cytophagia</taxon>
        <taxon>Cytophagales</taxon>
        <taxon>Spirosomataceae</taxon>
        <taxon>Nibrella</taxon>
    </lineage>
</organism>
<dbReference type="Gene3D" id="3.90.1200.10">
    <property type="match status" value="1"/>
</dbReference>
<feature type="domain" description="Aminoglycoside phosphotransferase" evidence="1">
    <location>
        <begin position="25"/>
        <end position="237"/>
    </location>
</feature>
<reference evidence="3" key="1">
    <citation type="journal article" date="2019" name="Int. J. Syst. Evol. Microbiol.">
        <title>The Global Catalogue of Microorganisms (GCM) 10K type strain sequencing project: providing services to taxonomists for standard genome sequencing and annotation.</title>
        <authorList>
            <consortium name="The Broad Institute Genomics Platform"/>
            <consortium name="The Broad Institute Genome Sequencing Center for Infectious Disease"/>
            <person name="Wu L."/>
            <person name="Ma J."/>
        </authorList>
    </citation>
    <scope>NUCLEOTIDE SEQUENCE [LARGE SCALE GENOMIC DNA]</scope>
    <source>
        <strain evidence="3">JCM 17925</strain>
    </source>
</reference>
<dbReference type="InterPro" id="IPR011009">
    <property type="entry name" value="Kinase-like_dom_sf"/>
</dbReference>
<name>A0ABP8KL73_9BACT</name>
<gene>
    <name evidence="2" type="ORF">GCM10023187_33860</name>
</gene>
<evidence type="ECO:0000259" key="1">
    <source>
        <dbReference type="Pfam" id="PF01636"/>
    </source>
</evidence>
<dbReference type="InterPro" id="IPR051678">
    <property type="entry name" value="AGP_Transferase"/>
</dbReference>
<sequence>MLTDYDTLKSAIEHRLGQKVLSLSQMGQGMCNTIWYADTYDQQTYLVKQERLEKYEEEQNNLVVEGNLLKTLNEKNPLLPIPQIIFVCENPRMYGYRYAPGRMMSEAWADLTEAERTSLCEQLGQFHYELGNTLTEPELIELALLNNKELEINEETDGDLLRFLDHPLIPETYQDLVLTIYHTILDTNAQSIFRFCHNDSHHENILLVNGQLACVIDFGDADFGDVHREFSRYVLDYPDYYDIIVRTYERLSNTRLSRQRIIALSIMDTLGDLFTGFFFSGKIDLLDRNAHWFKT</sequence>
<dbReference type="Pfam" id="PF01636">
    <property type="entry name" value="APH"/>
    <property type="match status" value="1"/>
</dbReference>
<keyword evidence="3" id="KW-1185">Reference proteome</keyword>
<proteinExistence type="predicted"/>
<dbReference type="PANTHER" id="PTHR21310">
    <property type="entry name" value="AMINOGLYCOSIDE PHOSPHOTRANSFERASE-RELATED-RELATED"/>
    <property type="match status" value="1"/>
</dbReference>
<protein>
    <recommendedName>
        <fullName evidence="1">Aminoglycoside phosphotransferase domain-containing protein</fullName>
    </recommendedName>
</protein>
<evidence type="ECO:0000313" key="2">
    <source>
        <dbReference type="EMBL" id="GAA4409907.1"/>
    </source>
</evidence>
<dbReference type="SUPFAM" id="SSF56112">
    <property type="entry name" value="Protein kinase-like (PK-like)"/>
    <property type="match status" value="1"/>
</dbReference>
<evidence type="ECO:0000313" key="3">
    <source>
        <dbReference type="Proteomes" id="UP001500936"/>
    </source>
</evidence>
<dbReference type="EMBL" id="BAABHB010000006">
    <property type="protein sequence ID" value="GAA4409907.1"/>
    <property type="molecule type" value="Genomic_DNA"/>
</dbReference>